<dbReference type="HOGENOM" id="CLU_001570_2_3_1"/>
<dbReference type="PANTHER" id="PTHR46300">
    <property type="entry name" value="P450, PUTATIVE (EUROFUNG)-RELATED-RELATED"/>
    <property type="match status" value="1"/>
</dbReference>
<dbReference type="AlphaFoldDB" id="A0A0C9VE77"/>
<dbReference type="InterPro" id="IPR036396">
    <property type="entry name" value="Cyt_P450_sf"/>
</dbReference>
<keyword evidence="5 9" id="KW-0479">Metal-binding</keyword>
<evidence type="ECO:0000256" key="4">
    <source>
        <dbReference type="ARBA" id="ARBA00022617"/>
    </source>
</evidence>
<keyword evidence="13" id="KW-1185">Reference proteome</keyword>
<evidence type="ECO:0000256" key="3">
    <source>
        <dbReference type="ARBA" id="ARBA00010617"/>
    </source>
</evidence>
<dbReference type="GO" id="GO:0020037">
    <property type="term" value="F:heme binding"/>
    <property type="evidence" value="ECO:0007669"/>
    <property type="project" value="InterPro"/>
</dbReference>
<dbReference type="OrthoDB" id="2789670at2759"/>
<evidence type="ECO:0000256" key="10">
    <source>
        <dbReference type="RuleBase" id="RU000461"/>
    </source>
</evidence>
<accession>A0A0C9VE77</accession>
<dbReference type="Pfam" id="PF00067">
    <property type="entry name" value="p450"/>
    <property type="match status" value="1"/>
</dbReference>
<evidence type="ECO:0000313" key="12">
    <source>
        <dbReference type="EMBL" id="KIJ35855.1"/>
    </source>
</evidence>
<dbReference type="InterPro" id="IPR017972">
    <property type="entry name" value="Cyt_P450_CS"/>
</dbReference>
<evidence type="ECO:0000256" key="2">
    <source>
        <dbReference type="ARBA" id="ARBA00005179"/>
    </source>
</evidence>
<evidence type="ECO:0000256" key="7">
    <source>
        <dbReference type="ARBA" id="ARBA00023004"/>
    </source>
</evidence>
<dbReference type="PROSITE" id="PS00086">
    <property type="entry name" value="CYTOCHROME_P450"/>
    <property type="match status" value="1"/>
</dbReference>
<dbReference type="PANTHER" id="PTHR46300:SF7">
    <property type="entry name" value="P450, PUTATIVE (EUROFUNG)-RELATED"/>
    <property type="match status" value="1"/>
</dbReference>
<feature type="chain" id="PRO_5002221590" description="Cytochrome P450" evidence="11">
    <location>
        <begin position="20"/>
        <end position="531"/>
    </location>
</feature>
<keyword evidence="6 10" id="KW-0560">Oxidoreductase</keyword>
<comment type="similarity">
    <text evidence="3 10">Belongs to the cytochrome P450 family.</text>
</comment>
<dbReference type="InterPro" id="IPR050364">
    <property type="entry name" value="Cytochrome_P450_fung"/>
</dbReference>
<dbReference type="InterPro" id="IPR001128">
    <property type="entry name" value="Cyt_P450"/>
</dbReference>
<reference evidence="12 13" key="1">
    <citation type="submission" date="2014-06" db="EMBL/GenBank/DDBJ databases">
        <title>Evolutionary Origins and Diversification of the Mycorrhizal Mutualists.</title>
        <authorList>
            <consortium name="DOE Joint Genome Institute"/>
            <consortium name="Mycorrhizal Genomics Consortium"/>
            <person name="Kohler A."/>
            <person name="Kuo A."/>
            <person name="Nagy L.G."/>
            <person name="Floudas D."/>
            <person name="Copeland A."/>
            <person name="Barry K.W."/>
            <person name="Cichocki N."/>
            <person name="Veneault-Fourrey C."/>
            <person name="LaButti K."/>
            <person name="Lindquist E.A."/>
            <person name="Lipzen A."/>
            <person name="Lundell T."/>
            <person name="Morin E."/>
            <person name="Murat C."/>
            <person name="Riley R."/>
            <person name="Ohm R."/>
            <person name="Sun H."/>
            <person name="Tunlid A."/>
            <person name="Henrissat B."/>
            <person name="Grigoriev I.V."/>
            <person name="Hibbett D.S."/>
            <person name="Martin F."/>
        </authorList>
    </citation>
    <scope>NUCLEOTIDE SEQUENCE [LARGE SCALE GENOMIC DNA]</scope>
    <source>
        <strain evidence="12 13">SS14</strain>
    </source>
</reference>
<evidence type="ECO:0000256" key="5">
    <source>
        <dbReference type="ARBA" id="ARBA00022723"/>
    </source>
</evidence>
<name>A0A0C9VE77_SPHS4</name>
<dbReference type="EMBL" id="KN837184">
    <property type="protein sequence ID" value="KIJ35855.1"/>
    <property type="molecule type" value="Genomic_DNA"/>
</dbReference>
<proteinExistence type="inferred from homology"/>
<keyword evidence="8 10" id="KW-0503">Monooxygenase</keyword>
<keyword evidence="7 9" id="KW-0408">Iron</keyword>
<evidence type="ECO:0000256" key="8">
    <source>
        <dbReference type="ARBA" id="ARBA00023033"/>
    </source>
</evidence>
<dbReference type="CDD" id="cd11065">
    <property type="entry name" value="CYP64-like"/>
    <property type="match status" value="1"/>
</dbReference>
<dbReference type="GO" id="GO:0016705">
    <property type="term" value="F:oxidoreductase activity, acting on paired donors, with incorporation or reduction of molecular oxygen"/>
    <property type="evidence" value="ECO:0007669"/>
    <property type="project" value="InterPro"/>
</dbReference>
<dbReference type="GO" id="GO:0005506">
    <property type="term" value="F:iron ion binding"/>
    <property type="evidence" value="ECO:0007669"/>
    <property type="project" value="InterPro"/>
</dbReference>
<dbReference type="Gene3D" id="1.10.630.10">
    <property type="entry name" value="Cytochrome P450"/>
    <property type="match status" value="1"/>
</dbReference>
<organism evidence="12 13">
    <name type="scientific">Sphaerobolus stellatus (strain SS14)</name>
    <dbReference type="NCBI Taxonomy" id="990650"/>
    <lineage>
        <taxon>Eukaryota</taxon>
        <taxon>Fungi</taxon>
        <taxon>Dikarya</taxon>
        <taxon>Basidiomycota</taxon>
        <taxon>Agaricomycotina</taxon>
        <taxon>Agaricomycetes</taxon>
        <taxon>Phallomycetidae</taxon>
        <taxon>Geastrales</taxon>
        <taxon>Sphaerobolaceae</taxon>
        <taxon>Sphaerobolus</taxon>
    </lineage>
</organism>
<evidence type="ECO:0000313" key="13">
    <source>
        <dbReference type="Proteomes" id="UP000054279"/>
    </source>
</evidence>
<evidence type="ECO:0000256" key="6">
    <source>
        <dbReference type="ARBA" id="ARBA00023002"/>
    </source>
</evidence>
<comment type="pathway">
    <text evidence="2">Secondary metabolite biosynthesis.</text>
</comment>
<dbReference type="Proteomes" id="UP000054279">
    <property type="component" value="Unassembled WGS sequence"/>
</dbReference>
<dbReference type="InterPro" id="IPR002401">
    <property type="entry name" value="Cyt_P450_E_grp-I"/>
</dbReference>
<evidence type="ECO:0008006" key="14">
    <source>
        <dbReference type="Google" id="ProtNLM"/>
    </source>
</evidence>
<dbReference type="SUPFAM" id="SSF48264">
    <property type="entry name" value="Cytochrome P450"/>
    <property type="match status" value="1"/>
</dbReference>
<protein>
    <recommendedName>
        <fullName evidence="14">Cytochrome P450</fullName>
    </recommendedName>
</protein>
<comment type="cofactor">
    <cofactor evidence="1 9">
        <name>heme</name>
        <dbReference type="ChEBI" id="CHEBI:30413"/>
    </cofactor>
</comment>
<dbReference type="PRINTS" id="PR00463">
    <property type="entry name" value="EP450I"/>
</dbReference>
<gene>
    <name evidence="12" type="ORF">M422DRAFT_261807</name>
</gene>
<evidence type="ECO:0000256" key="11">
    <source>
        <dbReference type="SAM" id="SignalP"/>
    </source>
</evidence>
<evidence type="ECO:0000256" key="9">
    <source>
        <dbReference type="PIRSR" id="PIRSR602401-1"/>
    </source>
</evidence>
<evidence type="ECO:0000256" key="1">
    <source>
        <dbReference type="ARBA" id="ARBA00001971"/>
    </source>
</evidence>
<sequence length="531" mass="59875">MVNLSTKLLLLSAATLVVYRLLSKSKSRVPKGLRLPPGPSPKPIIGNALDMPKYFEWETYAKYAKQYGNHNISGKETPFLPPPTGEIFYLDVFGTPLVFLNSRRIVHELFERRSSNYSDRTTFPMMVDLMGFGWSMAFQGYGDWWRRHRRAMHDKFHPRAVEAYKPIQIKHTRDLLRRLHKAPEDFIKHIRHTAGAIIMEVGYGIHIKSENDPYIHTAEEALKAMGEAGVPGRFTVDMLPWMKYIPEWVPGASFKKQARIWRKYILDMADLPFEHVKMQMANGTAQPSFTSTHLERLAATKDAPADAEQVIKDTAAVIFAGGSDTTVTTLTTFVLAMVLFPDAQKKVQEELDAVLGGVRLPEFEDMAALPYTIAAYKESMRWHPLLPMSIAHAATQDDVIDGYFIPKGAIVSGNSWLLLHEEADFGPDTDKFDPGRFMEPGRRDPGQTGAFGYGRRVCPGRYMAENSLFIAVASILQNFDITPARDSSGKEVMPEYEWTSGFFSSPTDYQCTIKPRSKAAEERILSIPAEV</sequence>
<feature type="binding site" description="axial binding residue" evidence="9">
    <location>
        <position position="458"/>
    </location>
    <ligand>
        <name>heme</name>
        <dbReference type="ChEBI" id="CHEBI:30413"/>
    </ligand>
    <ligandPart>
        <name>Fe</name>
        <dbReference type="ChEBI" id="CHEBI:18248"/>
    </ligandPart>
</feature>
<feature type="signal peptide" evidence="11">
    <location>
        <begin position="1"/>
        <end position="19"/>
    </location>
</feature>
<dbReference type="GO" id="GO:0004497">
    <property type="term" value="F:monooxygenase activity"/>
    <property type="evidence" value="ECO:0007669"/>
    <property type="project" value="UniProtKB-KW"/>
</dbReference>
<keyword evidence="11" id="KW-0732">Signal</keyword>
<dbReference type="PRINTS" id="PR00385">
    <property type="entry name" value="P450"/>
</dbReference>
<keyword evidence="4 9" id="KW-0349">Heme</keyword>